<dbReference type="FunFam" id="3.30.860.10:FF:000001">
    <property type="entry name" value="30S ribosomal protein S19"/>
    <property type="match status" value="1"/>
</dbReference>
<dbReference type="InterPro" id="IPR002222">
    <property type="entry name" value="Ribosomal_uS19"/>
</dbReference>
<name>A0A1F5CBK0_9BACT</name>
<dbReference type="PANTHER" id="PTHR11880">
    <property type="entry name" value="RIBOSOMAL PROTEIN S19P FAMILY MEMBER"/>
    <property type="match status" value="1"/>
</dbReference>
<dbReference type="Gene3D" id="3.30.860.10">
    <property type="entry name" value="30s Ribosomal Protein S19, Chain A"/>
    <property type="match status" value="1"/>
</dbReference>
<dbReference type="SUPFAM" id="SSF54570">
    <property type="entry name" value="Ribosomal protein S19"/>
    <property type="match status" value="1"/>
</dbReference>
<evidence type="ECO:0000313" key="11">
    <source>
        <dbReference type="Proteomes" id="UP000177197"/>
    </source>
</evidence>
<comment type="function">
    <text evidence="7">Protein S19 forms a complex with S13 that binds strongly to the 16S ribosomal RNA.</text>
</comment>
<dbReference type="GO" id="GO:0015935">
    <property type="term" value="C:small ribosomal subunit"/>
    <property type="evidence" value="ECO:0007669"/>
    <property type="project" value="InterPro"/>
</dbReference>
<dbReference type="InterPro" id="IPR005732">
    <property type="entry name" value="Ribosomal_uS19_bac-type"/>
</dbReference>
<evidence type="ECO:0000256" key="5">
    <source>
        <dbReference type="ARBA" id="ARBA00023274"/>
    </source>
</evidence>
<dbReference type="HAMAP" id="MF_00531">
    <property type="entry name" value="Ribosomal_uS19"/>
    <property type="match status" value="1"/>
</dbReference>
<evidence type="ECO:0000256" key="1">
    <source>
        <dbReference type="ARBA" id="ARBA00007345"/>
    </source>
</evidence>
<dbReference type="PROSITE" id="PS00323">
    <property type="entry name" value="RIBOSOMAL_S19"/>
    <property type="match status" value="1"/>
</dbReference>
<sequence>MSRSIKKGLWVDPKLLKKILKLKSGDKTVIKTWSRDSVVSPEMIGFTIGVHNGKNHIPVQIIEEMVGHKLGEFSPTRKFVRHGGKMQKELEAKAAEAQKAVPASPVKT</sequence>
<dbReference type="NCBIfam" id="TIGR01050">
    <property type="entry name" value="rpsS_bact"/>
    <property type="match status" value="1"/>
</dbReference>
<evidence type="ECO:0000256" key="6">
    <source>
        <dbReference type="ARBA" id="ARBA00035163"/>
    </source>
</evidence>
<dbReference type="GO" id="GO:0006412">
    <property type="term" value="P:translation"/>
    <property type="evidence" value="ECO:0007669"/>
    <property type="project" value="UniProtKB-UniRule"/>
</dbReference>
<dbReference type="PANTHER" id="PTHR11880:SF8">
    <property type="entry name" value="SMALL RIBOSOMAL SUBUNIT PROTEIN US19M"/>
    <property type="match status" value="1"/>
</dbReference>
<accession>A0A1F5CBK0</accession>
<keyword evidence="5 7" id="KW-0687">Ribonucleoprotein</keyword>
<dbReference type="EMBL" id="MEYV01000011">
    <property type="protein sequence ID" value="OGD40195.1"/>
    <property type="molecule type" value="Genomic_DNA"/>
</dbReference>
<comment type="caution">
    <text evidence="10">The sequence shown here is derived from an EMBL/GenBank/DDBJ whole genome shotgun (WGS) entry which is preliminary data.</text>
</comment>
<keyword evidence="3 7" id="KW-0694">RNA-binding</keyword>
<reference evidence="10 11" key="1">
    <citation type="journal article" date="2016" name="Nat. Commun.">
        <title>Thousands of microbial genomes shed light on interconnected biogeochemical processes in an aquifer system.</title>
        <authorList>
            <person name="Anantharaman K."/>
            <person name="Brown C.T."/>
            <person name="Hug L.A."/>
            <person name="Sharon I."/>
            <person name="Castelle C.J."/>
            <person name="Probst A.J."/>
            <person name="Thomas B.C."/>
            <person name="Singh A."/>
            <person name="Wilkins M.J."/>
            <person name="Karaoz U."/>
            <person name="Brodie E.L."/>
            <person name="Williams K.H."/>
            <person name="Hubbard S.S."/>
            <person name="Banfield J.F."/>
        </authorList>
    </citation>
    <scope>NUCLEOTIDE SEQUENCE [LARGE SCALE GENOMIC DNA]</scope>
</reference>
<comment type="similarity">
    <text evidence="1 7 8">Belongs to the universal ribosomal protein uS19 family.</text>
</comment>
<dbReference type="PIRSF" id="PIRSF002144">
    <property type="entry name" value="Ribosomal_S19"/>
    <property type="match status" value="1"/>
</dbReference>
<dbReference type="PRINTS" id="PR00975">
    <property type="entry name" value="RIBOSOMALS19"/>
</dbReference>
<gene>
    <name evidence="7" type="primary">rpsS</name>
    <name evidence="10" type="ORF">A3I30_02925</name>
</gene>
<dbReference type="InterPro" id="IPR023575">
    <property type="entry name" value="Ribosomal_uS19_SF"/>
</dbReference>
<feature type="compositionally biased region" description="Basic and acidic residues" evidence="9">
    <location>
        <begin position="86"/>
        <end position="96"/>
    </location>
</feature>
<proteinExistence type="inferred from homology"/>
<evidence type="ECO:0000256" key="9">
    <source>
        <dbReference type="SAM" id="MobiDB-lite"/>
    </source>
</evidence>
<evidence type="ECO:0000256" key="2">
    <source>
        <dbReference type="ARBA" id="ARBA00022730"/>
    </source>
</evidence>
<dbReference type="GO" id="GO:0005737">
    <property type="term" value="C:cytoplasm"/>
    <property type="evidence" value="ECO:0007669"/>
    <property type="project" value="UniProtKB-ARBA"/>
</dbReference>
<feature type="region of interest" description="Disordered" evidence="9">
    <location>
        <begin position="84"/>
        <end position="108"/>
    </location>
</feature>
<evidence type="ECO:0000256" key="4">
    <source>
        <dbReference type="ARBA" id="ARBA00022980"/>
    </source>
</evidence>
<dbReference type="GO" id="GO:0003735">
    <property type="term" value="F:structural constituent of ribosome"/>
    <property type="evidence" value="ECO:0007669"/>
    <property type="project" value="InterPro"/>
</dbReference>
<dbReference type="GO" id="GO:0019843">
    <property type="term" value="F:rRNA binding"/>
    <property type="evidence" value="ECO:0007669"/>
    <property type="project" value="UniProtKB-UniRule"/>
</dbReference>
<keyword evidence="2 7" id="KW-0699">rRNA-binding</keyword>
<evidence type="ECO:0000256" key="3">
    <source>
        <dbReference type="ARBA" id="ARBA00022884"/>
    </source>
</evidence>
<dbReference type="GO" id="GO:0000028">
    <property type="term" value="P:ribosomal small subunit assembly"/>
    <property type="evidence" value="ECO:0007669"/>
    <property type="project" value="TreeGrafter"/>
</dbReference>
<keyword evidence="4 7" id="KW-0689">Ribosomal protein</keyword>
<evidence type="ECO:0000313" key="10">
    <source>
        <dbReference type="EMBL" id="OGD40195.1"/>
    </source>
</evidence>
<dbReference type="InterPro" id="IPR020934">
    <property type="entry name" value="Ribosomal_uS19_CS"/>
</dbReference>
<evidence type="ECO:0000256" key="7">
    <source>
        <dbReference type="HAMAP-Rule" id="MF_00531"/>
    </source>
</evidence>
<dbReference type="Proteomes" id="UP000177197">
    <property type="component" value="Unassembled WGS sequence"/>
</dbReference>
<evidence type="ECO:0000256" key="8">
    <source>
        <dbReference type="RuleBase" id="RU003485"/>
    </source>
</evidence>
<protein>
    <recommendedName>
        <fullName evidence="6 7">Small ribosomal subunit protein uS19</fullName>
    </recommendedName>
</protein>
<organism evidence="10 11">
    <name type="scientific">Candidatus Azambacteria bacterium RIFCSPLOWO2_02_FULL_44_14</name>
    <dbReference type="NCBI Taxonomy" id="1797306"/>
    <lineage>
        <taxon>Bacteria</taxon>
        <taxon>Candidatus Azamiibacteriota</taxon>
    </lineage>
</organism>
<dbReference type="AlphaFoldDB" id="A0A1F5CBK0"/>
<dbReference type="Pfam" id="PF00203">
    <property type="entry name" value="Ribosomal_S19"/>
    <property type="match status" value="1"/>
</dbReference>